<organism evidence="2 3">
    <name type="scientific">Pleurodeles waltl</name>
    <name type="common">Iberian ribbed newt</name>
    <dbReference type="NCBI Taxonomy" id="8319"/>
    <lineage>
        <taxon>Eukaryota</taxon>
        <taxon>Metazoa</taxon>
        <taxon>Chordata</taxon>
        <taxon>Craniata</taxon>
        <taxon>Vertebrata</taxon>
        <taxon>Euteleostomi</taxon>
        <taxon>Amphibia</taxon>
        <taxon>Batrachia</taxon>
        <taxon>Caudata</taxon>
        <taxon>Salamandroidea</taxon>
        <taxon>Salamandridae</taxon>
        <taxon>Pleurodelinae</taxon>
        <taxon>Pleurodeles</taxon>
    </lineage>
</organism>
<feature type="compositionally biased region" description="Basic residues" evidence="1">
    <location>
        <begin position="138"/>
        <end position="152"/>
    </location>
</feature>
<keyword evidence="3" id="KW-1185">Reference proteome</keyword>
<proteinExistence type="predicted"/>
<dbReference type="AlphaFoldDB" id="A0AAV7WDI2"/>
<feature type="region of interest" description="Disordered" evidence="1">
    <location>
        <begin position="133"/>
        <end position="158"/>
    </location>
</feature>
<gene>
    <name evidence="2" type="ORF">NDU88_006768</name>
</gene>
<protein>
    <submittedName>
        <fullName evidence="2">Uncharacterized protein</fullName>
    </submittedName>
</protein>
<evidence type="ECO:0000313" key="3">
    <source>
        <dbReference type="Proteomes" id="UP001066276"/>
    </source>
</evidence>
<evidence type="ECO:0000256" key="1">
    <source>
        <dbReference type="SAM" id="MobiDB-lite"/>
    </source>
</evidence>
<name>A0AAV7WDI2_PLEWA</name>
<evidence type="ECO:0000313" key="2">
    <source>
        <dbReference type="EMBL" id="KAJ1211408.1"/>
    </source>
</evidence>
<accession>A0AAV7WDI2</accession>
<reference evidence="2" key="1">
    <citation type="journal article" date="2022" name="bioRxiv">
        <title>Sequencing and chromosome-scale assembly of the giantPleurodeles waltlgenome.</title>
        <authorList>
            <person name="Brown T."/>
            <person name="Elewa A."/>
            <person name="Iarovenko S."/>
            <person name="Subramanian E."/>
            <person name="Araus A.J."/>
            <person name="Petzold A."/>
            <person name="Susuki M."/>
            <person name="Suzuki K.-i.T."/>
            <person name="Hayashi T."/>
            <person name="Toyoda A."/>
            <person name="Oliveira C."/>
            <person name="Osipova E."/>
            <person name="Leigh N.D."/>
            <person name="Simon A."/>
            <person name="Yun M.H."/>
        </authorList>
    </citation>
    <scope>NUCLEOTIDE SEQUENCE</scope>
    <source>
        <strain evidence="2">20211129_DDA</strain>
        <tissue evidence="2">Liver</tissue>
    </source>
</reference>
<sequence length="175" mass="19846">MHPRSTAWFPPSKVDYVKTYLRQDFHKEVRACLRSEFPRPDLPDKIVDTPEVDPTMVTYLKKYTKDPEKDIGYRRDEDGEVAQSPFYSVYDGSTGARVSRGKRLALVNRKAFEVHQWGRPRPSAATDVELTQWGTSRRLPRGRSPRGGRRRGGGGFPVMSRALELGSLAARVKPG</sequence>
<comment type="caution">
    <text evidence="2">The sequence shown here is derived from an EMBL/GenBank/DDBJ whole genome shotgun (WGS) entry which is preliminary data.</text>
</comment>
<dbReference type="Proteomes" id="UP001066276">
    <property type="component" value="Chromosome 1_2"/>
</dbReference>
<dbReference type="EMBL" id="JANPWB010000002">
    <property type="protein sequence ID" value="KAJ1211408.1"/>
    <property type="molecule type" value="Genomic_DNA"/>
</dbReference>